<evidence type="ECO:0000313" key="1">
    <source>
        <dbReference type="EMBL" id="GBM13566.1"/>
    </source>
</evidence>
<proteinExistence type="predicted"/>
<dbReference type="Proteomes" id="UP000499080">
    <property type="component" value="Unassembled WGS sequence"/>
</dbReference>
<sequence length="120" mass="13613">MSRSKAGHSRQDVLHHLDQRPVIFRPFKAIHLGESFSKAQKRTTGHCDPTTLPHCLQKRTSCLLLTPLSKQDPYSPFPTGDFCSLERAFPSLEGLYLTFMPDWNKWGSKDVGYLDSSSTM</sequence>
<dbReference type="EMBL" id="BGPR01000330">
    <property type="protein sequence ID" value="GBM13566.1"/>
    <property type="molecule type" value="Genomic_DNA"/>
</dbReference>
<comment type="caution">
    <text evidence="1">The sequence shown here is derived from an EMBL/GenBank/DDBJ whole genome shotgun (WGS) entry which is preliminary data.</text>
</comment>
<keyword evidence="2" id="KW-1185">Reference proteome</keyword>
<organism evidence="1 2">
    <name type="scientific">Araneus ventricosus</name>
    <name type="common">Orbweaver spider</name>
    <name type="synonym">Epeira ventricosa</name>
    <dbReference type="NCBI Taxonomy" id="182803"/>
    <lineage>
        <taxon>Eukaryota</taxon>
        <taxon>Metazoa</taxon>
        <taxon>Ecdysozoa</taxon>
        <taxon>Arthropoda</taxon>
        <taxon>Chelicerata</taxon>
        <taxon>Arachnida</taxon>
        <taxon>Araneae</taxon>
        <taxon>Araneomorphae</taxon>
        <taxon>Entelegynae</taxon>
        <taxon>Araneoidea</taxon>
        <taxon>Araneidae</taxon>
        <taxon>Araneus</taxon>
    </lineage>
</organism>
<accession>A0A4Y2DBV8</accession>
<gene>
    <name evidence="1" type="ORF">AVEN_123981_1</name>
</gene>
<dbReference type="AlphaFoldDB" id="A0A4Y2DBV8"/>
<reference evidence="1 2" key="1">
    <citation type="journal article" date="2019" name="Sci. Rep.">
        <title>Orb-weaving spider Araneus ventricosus genome elucidates the spidroin gene catalogue.</title>
        <authorList>
            <person name="Kono N."/>
            <person name="Nakamura H."/>
            <person name="Ohtoshi R."/>
            <person name="Moran D.A.P."/>
            <person name="Shinohara A."/>
            <person name="Yoshida Y."/>
            <person name="Fujiwara M."/>
            <person name="Mori M."/>
            <person name="Tomita M."/>
            <person name="Arakawa K."/>
        </authorList>
    </citation>
    <scope>NUCLEOTIDE SEQUENCE [LARGE SCALE GENOMIC DNA]</scope>
</reference>
<evidence type="ECO:0000313" key="2">
    <source>
        <dbReference type="Proteomes" id="UP000499080"/>
    </source>
</evidence>
<protein>
    <submittedName>
        <fullName evidence="1">Uncharacterized protein</fullName>
    </submittedName>
</protein>
<name>A0A4Y2DBV8_ARAVE</name>